<dbReference type="RefSeq" id="WP_167356374.1">
    <property type="nucleotide sequence ID" value="NZ_FNBP01000002.1"/>
</dbReference>
<dbReference type="PANTHER" id="PTHR43747">
    <property type="entry name" value="FAD-BINDING PROTEIN"/>
    <property type="match status" value="1"/>
</dbReference>
<name>A0A1G7M368_9RHOB</name>
<dbReference type="Gene3D" id="3.50.50.60">
    <property type="entry name" value="FAD/NAD(P)-binding domain"/>
    <property type="match status" value="1"/>
</dbReference>
<evidence type="ECO:0000313" key="2">
    <source>
        <dbReference type="EMBL" id="SDF56268.1"/>
    </source>
</evidence>
<dbReference type="PANTHER" id="PTHR43747:SF4">
    <property type="entry name" value="FLAVIN-DEPENDENT TRYPTOPHAN HALOGENASE"/>
    <property type="match status" value="1"/>
</dbReference>
<evidence type="ECO:0000256" key="1">
    <source>
        <dbReference type="SAM" id="MobiDB-lite"/>
    </source>
</evidence>
<proteinExistence type="predicted"/>
<dbReference type="Pfam" id="PF04820">
    <property type="entry name" value="Trp_halogenase"/>
    <property type="match status" value="1"/>
</dbReference>
<dbReference type="EMBL" id="FNBP01000002">
    <property type="protein sequence ID" value="SDF56268.1"/>
    <property type="molecule type" value="Genomic_DNA"/>
</dbReference>
<dbReference type="InterPro" id="IPR006905">
    <property type="entry name" value="Flavin_halogenase"/>
</dbReference>
<keyword evidence="3" id="KW-1185">Reference proteome</keyword>
<dbReference type="GO" id="GO:0004497">
    <property type="term" value="F:monooxygenase activity"/>
    <property type="evidence" value="ECO:0007669"/>
    <property type="project" value="InterPro"/>
</dbReference>
<feature type="region of interest" description="Disordered" evidence="1">
    <location>
        <begin position="523"/>
        <end position="547"/>
    </location>
</feature>
<protein>
    <submittedName>
        <fullName evidence="2">Tryptophan halogenase</fullName>
    </submittedName>
</protein>
<dbReference type="Proteomes" id="UP000199399">
    <property type="component" value="Unassembled WGS sequence"/>
</dbReference>
<evidence type="ECO:0000313" key="3">
    <source>
        <dbReference type="Proteomes" id="UP000199399"/>
    </source>
</evidence>
<gene>
    <name evidence="2" type="ORF">SAMN04489759_102455</name>
</gene>
<dbReference type="AlphaFoldDB" id="A0A1G7M368"/>
<dbReference type="InterPro" id="IPR050816">
    <property type="entry name" value="Flavin-dep_Halogenase_NPB"/>
</dbReference>
<dbReference type="STRING" id="218672.SAMN04489759_102455"/>
<reference evidence="3" key="1">
    <citation type="submission" date="2016-10" db="EMBL/GenBank/DDBJ databases">
        <authorList>
            <person name="Varghese N."/>
            <person name="Submissions S."/>
        </authorList>
    </citation>
    <scope>NUCLEOTIDE SEQUENCE [LARGE SCALE GENOMIC DNA]</scope>
    <source>
        <strain evidence="3">DSM 16477</strain>
    </source>
</reference>
<dbReference type="SUPFAM" id="SSF51905">
    <property type="entry name" value="FAD/NAD(P)-binding domain"/>
    <property type="match status" value="1"/>
</dbReference>
<dbReference type="InterPro" id="IPR036188">
    <property type="entry name" value="FAD/NAD-bd_sf"/>
</dbReference>
<accession>A0A1G7M368</accession>
<organism evidence="2 3">
    <name type="scientific">Sulfitobacter delicatus</name>
    <dbReference type="NCBI Taxonomy" id="218672"/>
    <lineage>
        <taxon>Bacteria</taxon>
        <taxon>Pseudomonadati</taxon>
        <taxon>Pseudomonadota</taxon>
        <taxon>Alphaproteobacteria</taxon>
        <taxon>Rhodobacterales</taxon>
        <taxon>Roseobacteraceae</taxon>
        <taxon>Sulfitobacter</taxon>
    </lineage>
</organism>
<sequence length="807" mass="89177">MREVLIVGGGTAGWITALTLQKFVPEARTGPIKYTVVEPSDIGRIGVGEATIPSLKQTLARLGLSERKLLRRTGATFKHGIRFTDWRKGPDGGGDVYFHPFERNVSGKFERFSPYHPAKSTQAVFDVAVSEIATLVGSQQLPDIFSRFQGVQTDLCDRMLPPKTADMPEYDGVVQYAYHLDAEALGDWLKEEGIARGISVIDAAVVDVERTENGNIAQVLTRDKTWIKADFFVDCTGFRSVLMRGALEAEFKDYGRHLLCDRAVAARLPSRNQEPRPFTTASARRHGWTWDLDLSHRRGMGYVYSSGHISDDEAEAFLRAASGQGDAPLEVRQLKMETGRLQQFWIGNCAAVGLASGFLEPLESTGIGLIEIGAYQLASTLIFGDNGAAAREYSRRMRNVFDDAADFVVLHYILSERRDTDFWVEATADARLTDGLRDKLEQWQFREPNAEDDGSLPRIFGFESVRSVLYGMGRRPNLPRAQSIEAAQALKRLVRQGVGRAVSQLPRHSEVLADLVQEIAAPEHSSMVPSSEEVVAAGPGDGKTPIKFRPNDIERVSISKGSMSPSKEKREDYQAEALVPAGPWRELTSAEKDALAAPKDAPMGQLIDVLRFPAKSIVEEMRNLFSRPGANAIDLPSTAEYRTLLERLTAELAPYCTGEMRCLGVITHPPNMETVTRQGPAEPLIGLHVDSWSRTMLGERQSVPNRLCINIGSKPRYLLLAPITIDEMALETGLAEKELQRMNPTDVGRLYLRQRPQAPILRIRIEPGEAYIAPTENVVHDGASTGATDVSLTFLGRFRSIPTPQPA</sequence>